<organism evidence="2 3">
    <name type="scientific">Brassica rapa subsp. trilocularis</name>
    <dbReference type="NCBI Taxonomy" id="1813537"/>
    <lineage>
        <taxon>Eukaryota</taxon>
        <taxon>Viridiplantae</taxon>
        <taxon>Streptophyta</taxon>
        <taxon>Embryophyta</taxon>
        <taxon>Tracheophyta</taxon>
        <taxon>Spermatophyta</taxon>
        <taxon>Magnoliopsida</taxon>
        <taxon>eudicotyledons</taxon>
        <taxon>Gunneridae</taxon>
        <taxon>Pentapetalae</taxon>
        <taxon>rosids</taxon>
        <taxon>malvids</taxon>
        <taxon>Brassicales</taxon>
        <taxon>Brassicaceae</taxon>
        <taxon>Brassiceae</taxon>
        <taxon>Brassica</taxon>
    </lineage>
</organism>
<protein>
    <submittedName>
        <fullName evidence="2">Uncharacterized protein</fullName>
    </submittedName>
</protein>
<proteinExistence type="predicted"/>
<feature type="compositionally biased region" description="Polar residues" evidence="1">
    <location>
        <begin position="326"/>
        <end position="337"/>
    </location>
</feature>
<sequence>MPFSEDPAHLEHTIRKDQHSISIDAAAFTSNDSRTQPSTDTQPSSSTDLHRSTSIDTTPRTSIDHQSRNMVAIVILRHDENGNLYDQDGHLHNATGQKLDTQGNKNILTYPPLSTSKSIDRTNQQSTDRERPISIDPSPPIDRRAPLTYRVWLPSIDSDQINTLRPPPKALANPPKPKTNPSDTTPEPMQVVKATEGRRQRKRMEKIPKHLKREANEKEMDDFTKRALRILVEKPFDEVYFTHRLWMFFRETKETEEDIRIMLDHVREMMKLRITLKKKSDPEKFAIPCVVKGQPQLGNDLGYIPACHCEAEYETEYSESIDIHTASSIDSNESPTTDGHYPTSLDEKQPVDHFTLPDQCYPDFAFQQPNKRGRDDYSIGSWAESGFHESFAVDNVIPSSNEDPTEEYDEDYWKEKAIEISMQDDKYSSHSSNNTSPPSIDRVYSASVDTHPHPTKRSYASIDTTPGTSIDITSAALEKEKGNISIPSRVTNTYIRSFALHITSHDTEAEKMNALTNLSEGTSRRSIQSKNHSSADKRLPSIDTPVSTLIDSHSKPKLSLSTKKNMSMDYDFLTPDEFGIFRDSDGQTRSMDGRMERSRRGSTT</sequence>
<reference evidence="2 3" key="1">
    <citation type="submission" date="2021-03" db="EMBL/GenBank/DDBJ databases">
        <authorList>
            <person name="King G.J."/>
            <person name="Bancroft I."/>
            <person name="Baten A."/>
            <person name="Bloomfield J."/>
            <person name="Borpatragohain P."/>
            <person name="He Z."/>
            <person name="Irish N."/>
            <person name="Irwin J."/>
            <person name="Liu K."/>
            <person name="Mauleon R.P."/>
            <person name="Moore J."/>
            <person name="Morris R."/>
            <person name="Ostergaard L."/>
            <person name="Wang B."/>
            <person name="Wells R."/>
        </authorList>
    </citation>
    <scope>NUCLEOTIDE SEQUENCE [LARGE SCALE GENOMIC DNA]</scope>
    <source>
        <strain evidence="2">R-o-18</strain>
        <tissue evidence="2">Leaf</tissue>
    </source>
</reference>
<evidence type="ECO:0000256" key="1">
    <source>
        <dbReference type="SAM" id="MobiDB-lite"/>
    </source>
</evidence>
<evidence type="ECO:0000313" key="2">
    <source>
        <dbReference type="EMBL" id="KAG5393487.1"/>
    </source>
</evidence>
<accession>A0ABQ7M3W4</accession>
<feature type="compositionally biased region" description="Pro residues" evidence="1">
    <location>
        <begin position="165"/>
        <end position="178"/>
    </location>
</feature>
<keyword evidence="3" id="KW-1185">Reference proteome</keyword>
<feature type="compositionally biased region" description="Polar residues" evidence="1">
    <location>
        <begin position="95"/>
        <end position="126"/>
    </location>
</feature>
<feature type="compositionally biased region" description="Basic and acidic residues" evidence="1">
    <location>
        <begin position="1"/>
        <end position="19"/>
    </location>
</feature>
<dbReference type="Proteomes" id="UP000823674">
    <property type="component" value="Chromosome A06"/>
</dbReference>
<feature type="region of interest" description="Disordered" evidence="1">
    <location>
        <begin position="326"/>
        <end position="346"/>
    </location>
</feature>
<evidence type="ECO:0000313" key="3">
    <source>
        <dbReference type="Proteomes" id="UP000823674"/>
    </source>
</evidence>
<feature type="region of interest" description="Disordered" evidence="1">
    <location>
        <begin position="581"/>
        <end position="604"/>
    </location>
</feature>
<feature type="compositionally biased region" description="Low complexity" evidence="1">
    <location>
        <begin position="35"/>
        <end position="47"/>
    </location>
</feature>
<feature type="region of interest" description="Disordered" evidence="1">
    <location>
        <begin position="159"/>
        <end position="202"/>
    </location>
</feature>
<feature type="compositionally biased region" description="Polar residues" evidence="1">
    <location>
        <begin position="518"/>
        <end position="532"/>
    </location>
</feature>
<name>A0ABQ7M3W4_BRACM</name>
<dbReference type="EMBL" id="JADBGQ010000006">
    <property type="protein sequence ID" value="KAG5393487.1"/>
    <property type="molecule type" value="Genomic_DNA"/>
</dbReference>
<feature type="region of interest" description="Disordered" evidence="1">
    <location>
        <begin position="95"/>
        <end position="141"/>
    </location>
</feature>
<comment type="caution">
    <text evidence="2">The sequence shown here is derived from an EMBL/GenBank/DDBJ whole genome shotgun (WGS) entry which is preliminary data.</text>
</comment>
<feature type="region of interest" description="Disordered" evidence="1">
    <location>
        <begin position="1"/>
        <end position="65"/>
    </location>
</feature>
<gene>
    <name evidence="2" type="primary">A06g505450.1_BraROA</name>
    <name evidence="2" type="ORF">IGI04_023450</name>
</gene>
<feature type="region of interest" description="Disordered" evidence="1">
    <location>
        <begin position="518"/>
        <end position="552"/>
    </location>
</feature>